<feature type="transmembrane region" description="Helical" evidence="3">
    <location>
        <begin position="488"/>
        <end position="514"/>
    </location>
</feature>
<dbReference type="GeneTree" id="ENSGT01010000222537"/>
<evidence type="ECO:0000313" key="6">
    <source>
        <dbReference type="Ensembl" id="ENSHCOP00000027561.1"/>
    </source>
</evidence>
<proteinExistence type="predicted"/>
<dbReference type="OMA" id="PICTLEI"/>
<dbReference type="OrthoDB" id="10072329at2759"/>
<dbReference type="InterPro" id="IPR058899">
    <property type="entry name" value="TGFBR3/Endoglin-like_N"/>
</dbReference>
<dbReference type="Ensembl" id="ENSHCOT00000023828.1">
    <property type="protein sequence ID" value="ENSHCOP00000027568.1"/>
    <property type="gene ID" value="ENSHCOG00000019489.1"/>
</dbReference>
<feature type="compositionally biased region" description="Polar residues" evidence="2">
    <location>
        <begin position="560"/>
        <end position="572"/>
    </location>
</feature>
<keyword evidence="7" id="KW-1185">Reference proteome</keyword>
<dbReference type="Ensembl" id="ENSHCOT00000023824.1">
    <property type="protein sequence ID" value="ENSHCOP00000027561.1"/>
    <property type="gene ID" value="ENSHCOG00000019489.1"/>
</dbReference>
<evidence type="ECO:0000256" key="1">
    <source>
        <dbReference type="ARBA" id="ARBA00023180"/>
    </source>
</evidence>
<feature type="chain" id="PRO_5044598475" evidence="4">
    <location>
        <begin position="17"/>
        <end position="572"/>
    </location>
</feature>
<evidence type="ECO:0000256" key="4">
    <source>
        <dbReference type="SAM" id="SignalP"/>
    </source>
</evidence>
<organism evidence="6 7">
    <name type="scientific">Hippocampus comes</name>
    <name type="common">Tiger tail seahorse</name>
    <dbReference type="NCBI Taxonomy" id="109280"/>
    <lineage>
        <taxon>Eukaryota</taxon>
        <taxon>Metazoa</taxon>
        <taxon>Chordata</taxon>
        <taxon>Craniata</taxon>
        <taxon>Vertebrata</taxon>
        <taxon>Euteleostomi</taxon>
        <taxon>Actinopterygii</taxon>
        <taxon>Neopterygii</taxon>
        <taxon>Teleostei</taxon>
        <taxon>Neoteleostei</taxon>
        <taxon>Acanthomorphata</taxon>
        <taxon>Syngnathiaria</taxon>
        <taxon>Syngnathiformes</taxon>
        <taxon>Syngnathoidei</taxon>
        <taxon>Syngnathidae</taxon>
        <taxon>Hippocampus</taxon>
    </lineage>
</organism>
<dbReference type="Proteomes" id="UP000264820">
    <property type="component" value="Unplaced"/>
</dbReference>
<evidence type="ECO:0000313" key="7">
    <source>
        <dbReference type="Proteomes" id="UP000264820"/>
    </source>
</evidence>
<dbReference type="KEGG" id="hcq:109528215"/>
<keyword evidence="3" id="KW-0472">Membrane</keyword>
<keyword evidence="4" id="KW-0732">Signal</keyword>
<keyword evidence="3" id="KW-0812">Transmembrane</keyword>
<feature type="region of interest" description="Disordered" evidence="2">
    <location>
        <begin position="193"/>
        <end position="220"/>
    </location>
</feature>
<dbReference type="GeneID" id="109528215"/>
<evidence type="ECO:0000256" key="3">
    <source>
        <dbReference type="SAM" id="Phobius"/>
    </source>
</evidence>
<evidence type="ECO:0000259" key="5">
    <source>
        <dbReference type="Pfam" id="PF26060"/>
    </source>
</evidence>
<feature type="signal peptide" evidence="4">
    <location>
        <begin position="1"/>
        <end position="16"/>
    </location>
</feature>
<protein>
    <submittedName>
        <fullName evidence="6">Endoglin</fullName>
    </submittedName>
</protein>
<accession>A0A3Q2Z6Q4</accession>
<dbReference type="AlphaFoldDB" id="A0A3Q2Z6Q4"/>
<feature type="domain" description="TGFBR3/Endoglin-like N-terminal" evidence="5">
    <location>
        <begin position="35"/>
        <end position="184"/>
    </location>
</feature>
<evidence type="ECO:0000256" key="2">
    <source>
        <dbReference type="SAM" id="MobiDB-lite"/>
    </source>
</evidence>
<keyword evidence="1" id="KW-0325">Glycoprotein</keyword>
<sequence length="572" mass="62495">MELLGFLLCLTVVVSASHPTCDPVEVSGNSWIYVRQLQLGCWTSFVGQDKAEVHILKLNFDGTDSKMFSLEMADAKPMNLIITSQDMADGLYKINADVNIYKSNASTLVLYTNENRSSNIHVVDFPSADGELVKWATRKFGGVTSFTTVENLKGLSSIATEGTKGGSRECVLHSEDPSEKHFMKIDAAPLTSSFKSCSPPPEPEKQPLRGPTANNDDDTPELHIINIPEDANIRNVSVRVDTKKSSVFLRGPQGTTWTFLDLQHSKFCSNNEIVLPAMAHRMKPTFKLSSDQAKDVQREALDYFKADTFTSYTEMRPEGSQLLLVLGRDRPAVTETVTEAVLSTTAEPHQMPFLMQLYTSPDYRSPLDPNSKVQCDKKIYAEISGHALGDIVLTIKVMSCLVRSKGSCPIVQELRFIPEFCSSNLCPNSTRLSFSLDQLQELSSTTWDLECSVKLCYSEKCGDGGRVKRNLEVTQPCQKTLNTPCFDFSLPAILGIAFGGFLIGVLLIGALWFIKIKTGYPTGLDMASSLSSGCPCSGAKQQPMSSNPSASENSSANASIGSTQSTPTSSMA</sequence>
<reference evidence="6" key="1">
    <citation type="submission" date="2025-05" db="UniProtKB">
        <authorList>
            <consortium name="Ensembl"/>
        </authorList>
    </citation>
    <scope>IDENTIFICATION</scope>
</reference>
<feature type="compositionally biased region" description="Low complexity" evidence="2">
    <location>
        <begin position="545"/>
        <end position="559"/>
    </location>
</feature>
<dbReference type="Pfam" id="PF26060">
    <property type="entry name" value="TGFBR3_N"/>
    <property type="match status" value="1"/>
</dbReference>
<dbReference type="RefSeq" id="XP_019746140.1">
    <property type="nucleotide sequence ID" value="XM_019890581.1"/>
</dbReference>
<keyword evidence="3" id="KW-1133">Transmembrane helix</keyword>
<name>A0A3Q2Z6Q4_HIPCM</name>
<feature type="region of interest" description="Disordered" evidence="2">
    <location>
        <begin position="537"/>
        <end position="572"/>
    </location>
</feature>
<dbReference type="CTD" id="2022"/>